<evidence type="ECO:0000256" key="1">
    <source>
        <dbReference type="ARBA" id="ARBA00022908"/>
    </source>
</evidence>
<reference evidence="7 8" key="1">
    <citation type="submission" date="2020-08" db="EMBL/GenBank/DDBJ databases">
        <title>Genomic Encyclopedia of Type Strains, Phase IV (KMG-IV): sequencing the most valuable type-strain genomes for metagenomic binning, comparative biology and taxonomic classification.</title>
        <authorList>
            <person name="Goeker M."/>
        </authorList>
    </citation>
    <scope>NUCLEOTIDE SEQUENCE [LARGE SCALE GENOMIC DNA]</scope>
    <source>
        <strain evidence="7 8">DSM 21458</strain>
    </source>
</reference>
<dbReference type="GO" id="GO:0015074">
    <property type="term" value="P:DNA integration"/>
    <property type="evidence" value="ECO:0007669"/>
    <property type="project" value="UniProtKB-KW"/>
</dbReference>
<protein>
    <submittedName>
        <fullName evidence="7">Integrase/recombinase XerC</fullName>
    </submittedName>
</protein>
<dbReference type="InterPro" id="IPR050090">
    <property type="entry name" value="Tyrosine_recombinase_XerCD"/>
</dbReference>
<evidence type="ECO:0000313" key="8">
    <source>
        <dbReference type="Proteomes" id="UP000569951"/>
    </source>
</evidence>
<dbReference type="InterPro" id="IPR011010">
    <property type="entry name" value="DNA_brk_join_enz"/>
</dbReference>
<dbReference type="Pfam" id="PF02899">
    <property type="entry name" value="Phage_int_SAM_1"/>
    <property type="match status" value="1"/>
</dbReference>
<keyword evidence="1" id="KW-0229">DNA integration</keyword>
<dbReference type="GO" id="GO:0003677">
    <property type="term" value="F:DNA binding"/>
    <property type="evidence" value="ECO:0007669"/>
    <property type="project" value="UniProtKB-UniRule"/>
</dbReference>
<keyword evidence="2 4" id="KW-0238">DNA-binding</keyword>
<dbReference type="PROSITE" id="PS51898">
    <property type="entry name" value="TYR_RECOMBINASE"/>
    <property type="match status" value="1"/>
</dbReference>
<dbReference type="InterPro" id="IPR010998">
    <property type="entry name" value="Integrase_recombinase_N"/>
</dbReference>
<organism evidence="7 8">
    <name type="scientific">Deinobacterium chartae</name>
    <dbReference type="NCBI Taxonomy" id="521158"/>
    <lineage>
        <taxon>Bacteria</taxon>
        <taxon>Thermotogati</taxon>
        <taxon>Deinococcota</taxon>
        <taxon>Deinococci</taxon>
        <taxon>Deinococcales</taxon>
        <taxon>Deinococcaceae</taxon>
        <taxon>Deinobacterium</taxon>
    </lineage>
</organism>
<dbReference type="GO" id="GO:0006310">
    <property type="term" value="P:DNA recombination"/>
    <property type="evidence" value="ECO:0007669"/>
    <property type="project" value="UniProtKB-KW"/>
</dbReference>
<dbReference type="InterPro" id="IPR013762">
    <property type="entry name" value="Integrase-like_cat_sf"/>
</dbReference>
<dbReference type="Proteomes" id="UP000569951">
    <property type="component" value="Unassembled WGS sequence"/>
</dbReference>
<evidence type="ECO:0000259" key="6">
    <source>
        <dbReference type="PROSITE" id="PS51900"/>
    </source>
</evidence>
<dbReference type="RefSeq" id="WP_183983459.1">
    <property type="nucleotide sequence ID" value="NZ_JACHHG010000001.1"/>
</dbReference>
<dbReference type="InterPro" id="IPR002104">
    <property type="entry name" value="Integrase_catalytic"/>
</dbReference>
<evidence type="ECO:0000313" key="7">
    <source>
        <dbReference type="EMBL" id="MBB6096714.1"/>
    </source>
</evidence>
<dbReference type="SUPFAM" id="SSF56349">
    <property type="entry name" value="DNA breaking-rejoining enzymes"/>
    <property type="match status" value="1"/>
</dbReference>
<proteinExistence type="predicted"/>
<dbReference type="InterPro" id="IPR044068">
    <property type="entry name" value="CB"/>
</dbReference>
<name>A0A841HVM1_9DEIO</name>
<gene>
    <name evidence="7" type="ORF">HNR42_000126</name>
</gene>
<evidence type="ECO:0000256" key="3">
    <source>
        <dbReference type="ARBA" id="ARBA00023172"/>
    </source>
</evidence>
<dbReference type="Gene3D" id="1.10.443.10">
    <property type="entry name" value="Intergrase catalytic core"/>
    <property type="match status" value="1"/>
</dbReference>
<dbReference type="AlphaFoldDB" id="A0A841HVM1"/>
<accession>A0A841HVM1</accession>
<sequence>MSEALILASKWSQAENRRREGLRAAHTQDADTLIDLMTTYVRLKSSRKGRVSPLTLTHYAESVRRFLEYAGPAESPRLALNQLSGDDLEVWLLHLQEQGLSPASVKRHLYGLRNLFKALVWAGVYKTDPSADVRPPQDATPAHAKKGALPLELYRRLLELPQELHGDGPQMLRDRLMLMLGGTAGLRAAEIVGLDAADLDLRLRRLRVRGKGAKTRVVPLTGTLLEALQAWLRAREVMRLEGRLHTEALLVSLSNKNAGGRLTIRGARNIVNPYLDRAGVPQDWFGLHTLRRTAGTHLYRATRDLHVVADVLGHSNVNTSAIYAKMDADVRLEALEAVERLRQKDDK</sequence>
<dbReference type="PANTHER" id="PTHR30349:SF81">
    <property type="entry name" value="TYROSINE RECOMBINASE XERC"/>
    <property type="match status" value="1"/>
</dbReference>
<dbReference type="InterPro" id="IPR004107">
    <property type="entry name" value="Integrase_SAM-like_N"/>
</dbReference>
<evidence type="ECO:0000259" key="5">
    <source>
        <dbReference type="PROSITE" id="PS51898"/>
    </source>
</evidence>
<feature type="domain" description="Core-binding (CB)" evidence="6">
    <location>
        <begin position="31"/>
        <end position="120"/>
    </location>
</feature>
<keyword evidence="3" id="KW-0233">DNA recombination</keyword>
<evidence type="ECO:0000256" key="2">
    <source>
        <dbReference type="ARBA" id="ARBA00023125"/>
    </source>
</evidence>
<evidence type="ECO:0000256" key="4">
    <source>
        <dbReference type="PROSITE-ProRule" id="PRU01248"/>
    </source>
</evidence>
<dbReference type="EMBL" id="JACHHG010000001">
    <property type="protein sequence ID" value="MBB6096714.1"/>
    <property type="molecule type" value="Genomic_DNA"/>
</dbReference>
<feature type="domain" description="Tyr recombinase" evidence="5">
    <location>
        <begin position="144"/>
        <end position="337"/>
    </location>
</feature>
<dbReference type="PROSITE" id="PS51900">
    <property type="entry name" value="CB"/>
    <property type="match status" value="1"/>
</dbReference>
<comment type="caution">
    <text evidence="7">The sequence shown here is derived from an EMBL/GenBank/DDBJ whole genome shotgun (WGS) entry which is preliminary data.</text>
</comment>
<dbReference type="PANTHER" id="PTHR30349">
    <property type="entry name" value="PHAGE INTEGRASE-RELATED"/>
    <property type="match status" value="1"/>
</dbReference>
<dbReference type="Gene3D" id="1.10.150.130">
    <property type="match status" value="1"/>
</dbReference>
<dbReference type="Pfam" id="PF00589">
    <property type="entry name" value="Phage_integrase"/>
    <property type="match status" value="1"/>
</dbReference>
<keyword evidence="8" id="KW-1185">Reference proteome</keyword>